<organism evidence="4 5">
    <name type="scientific">Methylogaea oryzae</name>
    <dbReference type="NCBI Taxonomy" id="1295382"/>
    <lineage>
        <taxon>Bacteria</taxon>
        <taxon>Pseudomonadati</taxon>
        <taxon>Pseudomonadota</taxon>
        <taxon>Gammaproteobacteria</taxon>
        <taxon>Methylococcales</taxon>
        <taxon>Methylococcaceae</taxon>
        <taxon>Methylogaea</taxon>
    </lineage>
</organism>
<evidence type="ECO:0000259" key="1">
    <source>
        <dbReference type="Pfam" id="PF01523"/>
    </source>
</evidence>
<dbReference type="NCBIfam" id="NF008006">
    <property type="entry name" value="PRK10735.1"/>
    <property type="match status" value="1"/>
</dbReference>
<evidence type="ECO:0000313" key="4">
    <source>
        <dbReference type="EMBL" id="BBL72672.1"/>
    </source>
</evidence>
<keyword evidence="5" id="KW-1185">Reference proteome</keyword>
<protein>
    <recommendedName>
        <fullName evidence="6">Metalloprotease TldD</fullName>
    </recommendedName>
</protein>
<dbReference type="PANTHER" id="PTHR30624:SF4">
    <property type="entry name" value="METALLOPROTEASE TLDD"/>
    <property type="match status" value="1"/>
</dbReference>
<reference evidence="4" key="1">
    <citation type="submission" date="2019-06" db="EMBL/GenBank/DDBJ databases">
        <title>Complete genome sequence of Methylogaea oryzae strain JCM16910.</title>
        <authorList>
            <person name="Asakawa S."/>
        </authorList>
    </citation>
    <scope>NUCLEOTIDE SEQUENCE</scope>
    <source>
        <strain evidence="4">E10</strain>
    </source>
</reference>
<evidence type="ECO:0008006" key="6">
    <source>
        <dbReference type="Google" id="ProtNLM"/>
    </source>
</evidence>
<dbReference type="Pfam" id="PF19289">
    <property type="entry name" value="PmbA_TldD_3rd"/>
    <property type="match status" value="1"/>
</dbReference>
<feature type="domain" description="Metalloprotease TldD/E N-terminal" evidence="1">
    <location>
        <begin position="39"/>
        <end position="103"/>
    </location>
</feature>
<dbReference type="GO" id="GO:0006508">
    <property type="term" value="P:proteolysis"/>
    <property type="evidence" value="ECO:0007669"/>
    <property type="project" value="InterPro"/>
</dbReference>
<dbReference type="PIRSF" id="PIRSF004919">
    <property type="entry name" value="TldD"/>
    <property type="match status" value="1"/>
</dbReference>
<dbReference type="RefSeq" id="WP_221047693.1">
    <property type="nucleotide sequence ID" value="NZ_AP019782.1"/>
</dbReference>
<dbReference type="GO" id="GO:0005829">
    <property type="term" value="C:cytosol"/>
    <property type="evidence" value="ECO:0007669"/>
    <property type="project" value="TreeGrafter"/>
</dbReference>
<name>A0A8D4VU41_9GAMM</name>
<dbReference type="InterPro" id="IPR002510">
    <property type="entry name" value="Metalloprtase-TldD/E_N"/>
</dbReference>
<accession>A0A8D4VU41</accession>
<dbReference type="EMBL" id="AP019782">
    <property type="protein sequence ID" value="BBL72672.1"/>
    <property type="molecule type" value="Genomic_DNA"/>
</dbReference>
<dbReference type="InterPro" id="IPR045570">
    <property type="entry name" value="Metalloprtase-TldD/E_cen_dom"/>
</dbReference>
<gene>
    <name evidence="4" type="ORF">MoryE10_32780</name>
</gene>
<dbReference type="InterPro" id="IPR025502">
    <property type="entry name" value="TldD"/>
</dbReference>
<dbReference type="InterPro" id="IPR051463">
    <property type="entry name" value="Peptidase_U62_metallo"/>
</dbReference>
<dbReference type="InterPro" id="IPR045569">
    <property type="entry name" value="Metalloprtase-TldD/E_C"/>
</dbReference>
<sequence length="481" mass="50815">MKNDTLAVARRLLLEPTGIGDDDVSRLMGELFRSSLDAADIYFQASRYESWQLEDGIVKEGSYSIERGAGLRAVTGEKTGFAYSDQILMPELLEAARCARAIAAGGGQGSVKVAHGSLPKPLYPMADPLASLGEEAKIDLLRRVDAEARRIDPRVEQVIVSLAGVHEAMLVVDQSGVMHGDVRPLVRLNVSVIVQHNGRREQGSAGGGGRCDYGFFGEEDRALGYAREAVRQALVNLEAGEAPAGGMTVVLGPGWPGILLHEAIGHGLEGDFNRKGTSAFSGRVGEQVASPLCTVVDDGTLPGRRGSLTVDDEGTPTQCTTLIENGVLKGYMQDRLNARLMGVAPTGNGRRESYAHLPMPRMTNTYMLPGAHDPQEILASVKRGLYAKNFGGGQVDITSGKFVFSASEAYLIEDGRLTRPLKGVTLIGNGPDVLTRVSQVGNDLALDPGVGTCGKDGQSVPVGVGQPTLRVDGLTVGGTGV</sequence>
<feature type="domain" description="Metalloprotease TldD/E central" evidence="3">
    <location>
        <begin position="128"/>
        <end position="237"/>
    </location>
</feature>
<evidence type="ECO:0000259" key="2">
    <source>
        <dbReference type="Pfam" id="PF19289"/>
    </source>
</evidence>
<dbReference type="PANTHER" id="PTHR30624">
    <property type="entry name" value="UNCHARACTERIZED PROTEIN TLDD AND PMBA"/>
    <property type="match status" value="1"/>
</dbReference>
<dbReference type="Proteomes" id="UP000824988">
    <property type="component" value="Chromosome"/>
</dbReference>
<feature type="domain" description="Metalloprotease TldD/E C-terminal" evidence="2">
    <location>
        <begin position="245"/>
        <end position="478"/>
    </location>
</feature>
<dbReference type="Pfam" id="PF01523">
    <property type="entry name" value="PmbA_TldD_1st"/>
    <property type="match status" value="1"/>
</dbReference>
<evidence type="ECO:0000313" key="5">
    <source>
        <dbReference type="Proteomes" id="UP000824988"/>
    </source>
</evidence>
<dbReference type="AlphaFoldDB" id="A0A8D4VU41"/>
<dbReference type="KEGG" id="moz:MoryE10_32780"/>
<evidence type="ECO:0000259" key="3">
    <source>
        <dbReference type="Pfam" id="PF19290"/>
    </source>
</evidence>
<proteinExistence type="predicted"/>
<dbReference type="Pfam" id="PF19290">
    <property type="entry name" value="PmbA_TldD_2nd"/>
    <property type="match status" value="1"/>
</dbReference>